<dbReference type="EMBL" id="BQNB010009599">
    <property type="protein sequence ID" value="GJS65736.1"/>
    <property type="molecule type" value="Genomic_DNA"/>
</dbReference>
<comment type="caution">
    <text evidence="3">The sequence shown here is derived from an EMBL/GenBank/DDBJ whole genome shotgun (WGS) entry which is preliminary data.</text>
</comment>
<gene>
    <name evidence="3" type="ORF">Tco_0680300</name>
</gene>
<dbReference type="Proteomes" id="UP001151760">
    <property type="component" value="Unassembled WGS sequence"/>
</dbReference>
<evidence type="ECO:0000256" key="1">
    <source>
        <dbReference type="SAM" id="Coils"/>
    </source>
</evidence>
<evidence type="ECO:0000313" key="4">
    <source>
        <dbReference type="Proteomes" id="UP001151760"/>
    </source>
</evidence>
<feature type="region of interest" description="Disordered" evidence="2">
    <location>
        <begin position="148"/>
        <end position="170"/>
    </location>
</feature>
<feature type="compositionally biased region" description="Basic and acidic residues" evidence="2">
    <location>
        <begin position="556"/>
        <end position="579"/>
    </location>
</feature>
<protein>
    <recommendedName>
        <fullName evidence="5">Synaptobrevin, longin-like domain protein</fullName>
    </recommendedName>
</protein>
<organism evidence="3 4">
    <name type="scientific">Tanacetum coccineum</name>
    <dbReference type="NCBI Taxonomy" id="301880"/>
    <lineage>
        <taxon>Eukaryota</taxon>
        <taxon>Viridiplantae</taxon>
        <taxon>Streptophyta</taxon>
        <taxon>Embryophyta</taxon>
        <taxon>Tracheophyta</taxon>
        <taxon>Spermatophyta</taxon>
        <taxon>Magnoliopsida</taxon>
        <taxon>eudicotyledons</taxon>
        <taxon>Gunneridae</taxon>
        <taxon>Pentapetalae</taxon>
        <taxon>asterids</taxon>
        <taxon>campanulids</taxon>
        <taxon>Asterales</taxon>
        <taxon>Asteraceae</taxon>
        <taxon>Asteroideae</taxon>
        <taxon>Anthemideae</taxon>
        <taxon>Anthemidinae</taxon>
        <taxon>Tanacetum</taxon>
    </lineage>
</organism>
<keyword evidence="1" id="KW-0175">Coiled coil</keyword>
<proteinExistence type="predicted"/>
<evidence type="ECO:0000313" key="3">
    <source>
        <dbReference type="EMBL" id="GJS65736.1"/>
    </source>
</evidence>
<sequence>MVAYLQKSEGSEGFHKIVDLLTASHIRYALTESPTIHVSLIEQFWQTATTSTLKDGDMEITATIDGKVKVVSEASIRRHLKLEDSDGISDLPTIEIFEQLALMSSKKTAWEQFSSNIATAIICLATNRTFNFSKLIFDGMVKNLDRSTNPVESHRTPIVAPSTSQPHHSPTLRDFIRQETEVPQPSSPTRTHVANKAASTGVDVSHGGAATIVSSLDAGHGSCNIDKTHAMPYDSPLLRVHTLRNDKGRMQHNELMDLVTKLSDKVVSLETDLQQTKKVCGAAYTKLIKKVKRLEDKLNKSRRKRKLVLSKEEDSDTEILAQEYPSKQGRKIAQIDEDEGITLVQMGAQTQGRHDHEMEVDFEFTTTEDVSTANVSINTAGAEISTASPKVKIVGVSIDDVVAEGLVYIRRSAAKRKDKGKAIMEESKPTQTKTKLQQEQERLGFKEALRLQEQFNEEERQRIASVHEEASIFKPKEWDNIQAQIKADEELAHRDNLPNKELNKGGTGLSHRLNKVLFEATVKRVNTFTLMKSDDTVPKVIVGSSKRSAEEELGEESSKRQKIGEGSEPAAESKDKESDELSQEQLQQLMIIVPEEGMNSLVQERFNSTEPTEDKERELWVELKRLFEPVNDDELWKSQRYMHDPLTWRLYDTCVVHRMSTEREHDIFMLVEKDYPLTRGLMTLMMCNKLQVDQHSEMADELLRKIFILVNRPRQ</sequence>
<accession>A0ABQ4XL33</accession>
<keyword evidence="4" id="KW-1185">Reference proteome</keyword>
<feature type="region of interest" description="Disordered" evidence="2">
    <location>
        <begin position="543"/>
        <end position="583"/>
    </location>
</feature>
<reference evidence="3" key="1">
    <citation type="journal article" date="2022" name="Int. J. Mol. Sci.">
        <title>Draft Genome of Tanacetum Coccineum: Genomic Comparison of Closely Related Tanacetum-Family Plants.</title>
        <authorList>
            <person name="Yamashiro T."/>
            <person name="Shiraishi A."/>
            <person name="Nakayama K."/>
            <person name="Satake H."/>
        </authorList>
    </citation>
    <scope>NUCLEOTIDE SEQUENCE</scope>
</reference>
<evidence type="ECO:0000256" key="2">
    <source>
        <dbReference type="SAM" id="MobiDB-lite"/>
    </source>
</evidence>
<feature type="coiled-coil region" evidence="1">
    <location>
        <begin position="284"/>
        <end position="311"/>
    </location>
</feature>
<name>A0ABQ4XL33_9ASTR</name>
<reference evidence="3" key="2">
    <citation type="submission" date="2022-01" db="EMBL/GenBank/DDBJ databases">
        <authorList>
            <person name="Yamashiro T."/>
            <person name="Shiraishi A."/>
            <person name="Satake H."/>
            <person name="Nakayama K."/>
        </authorList>
    </citation>
    <scope>NUCLEOTIDE SEQUENCE</scope>
</reference>
<evidence type="ECO:0008006" key="5">
    <source>
        <dbReference type="Google" id="ProtNLM"/>
    </source>
</evidence>